<dbReference type="Gene3D" id="1.10.10.10">
    <property type="entry name" value="Winged helix-like DNA-binding domain superfamily/Winged helix DNA-binding domain"/>
    <property type="match status" value="1"/>
</dbReference>
<evidence type="ECO:0000256" key="1">
    <source>
        <dbReference type="SAM" id="MobiDB-lite"/>
    </source>
</evidence>
<comment type="caution">
    <text evidence="3">The sequence shown here is derived from an EMBL/GenBank/DDBJ whole genome shotgun (WGS) entry which is preliminary data.</text>
</comment>
<dbReference type="EMBL" id="VOAH01000005">
    <property type="protein sequence ID" value="TVP40991.1"/>
    <property type="molecule type" value="Genomic_DNA"/>
</dbReference>
<gene>
    <name evidence="3" type="ORF">NARC_50172</name>
</gene>
<dbReference type="CDD" id="cd00090">
    <property type="entry name" value="HTH_ARSR"/>
    <property type="match status" value="1"/>
</dbReference>
<dbReference type="Pfam" id="PF01022">
    <property type="entry name" value="HTH_5"/>
    <property type="match status" value="1"/>
</dbReference>
<dbReference type="RefSeq" id="WP_261377790.1">
    <property type="nucleotide sequence ID" value="NZ_ML675581.1"/>
</dbReference>
<feature type="domain" description="HTH arsR-type" evidence="2">
    <location>
        <begin position="67"/>
        <end position="110"/>
    </location>
</feature>
<sequence>MNSIDSDSNDKKKDRHTHDDEDRIGGSEFGNEHPNNKKSDIGADKSVDPRFKRLLWYLIASTRGGVNRAKIINFLTESPSNANQLSNQLKLDYKTIIHHLDVLKKNGLIITENEESYGATYFISPLIEKNYSAFKEIMATIGKK</sequence>
<proteinExistence type="predicted"/>
<keyword evidence="4" id="KW-1185">Reference proteome</keyword>
<dbReference type="InterPro" id="IPR036388">
    <property type="entry name" value="WH-like_DNA-bd_sf"/>
</dbReference>
<dbReference type="PANTHER" id="PTHR38600">
    <property type="entry name" value="TRANSCRIPTIONAL REGULATORY PROTEIN"/>
    <property type="match status" value="1"/>
</dbReference>
<evidence type="ECO:0000259" key="2">
    <source>
        <dbReference type="Pfam" id="PF01022"/>
    </source>
</evidence>
<accession>A0A557SWN4</accession>
<protein>
    <recommendedName>
        <fullName evidence="2">HTH arsR-type domain-containing protein</fullName>
    </recommendedName>
</protein>
<feature type="compositionally biased region" description="Basic and acidic residues" evidence="1">
    <location>
        <begin position="8"/>
        <end position="44"/>
    </location>
</feature>
<name>A0A557SWN4_9ARCH</name>
<dbReference type="Proteomes" id="UP000315289">
    <property type="component" value="Unassembled WGS sequence"/>
</dbReference>
<dbReference type="PANTHER" id="PTHR38600:SF1">
    <property type="entry name" value="TRANSCRIPTIONAL REGULATORY PROTEIN"/>
    <property type="match status" value="1"/>
</dbReference>
<reference evidence="3 4" key="1">
    <citation type="journal article" date="2019" name="Front. Microbiol.">
        <title>Ammonia Oxidation by the Arctic Terrestrial Thaumarchaeote Candidatus Nitrosocosmicus arcticus Is Stimulated by Increasing Temperatures.</title>
        <authorList>
            <person name="Alves R.J.E."/>
            <person name="Kerou M."/>
            <person name="Zappe A."/>
            <person name="Bittner R."/>
            <person name="Abby S.S."/>
            <person name="Schmidt H.A."/>
            <person name="Pfeifer K."/>
            <person name="Schleper C."/>
        </authorList>
    </citation>
    <scope>NUCLEOTIDE SEQUENCE [LARGE SCALE GENOMIC DNA]</scope>
    <source>
        <strain evidence="3 4">Kfb</strain>
    </source>
</reference>
<evidence type="ECO:0000313" key="3">
    <source>
        <dbReference type="EMBL" id="TVP40991.1"/>
    </source>
</evidence>
<organism evidence="3 4">
    <name type="scientific">Candidatus Nitrosocosmicus arcticus</name>
    <dbReference type="NCBI Taxonomy" id="2035267"/>
    <lineage>
        <taxon>Archaea</taxon>
        <taxon>Nitrososphaerota</taxon>
        <taxon>Nitrososphaeria</taxon>
        <taxon>Nitrososphaerales</taxon>
        <taxon>Nitrososphaeraceae</taxon>
        <taxon>Candidatus Nitrosocosmicus</taxon>
    </lineage>
</organism>
<dbReference type="GO" id="GO:0003700">
    <property type="term" value="F:DNA-binding transcription factor activity"/>
    <property type="evidence" value="ECO:0007669"/>
    <property type="project" value="InterPro"/>
</dbReference>
<dbReference type="SUPFAM" id="SSF46785">
    <property type="entry name" value="Winged helix' DNA-binding domain"/>
    <property type="match status" value="1"/>
</dbReference>
<dbReference type="InterPro" id="IPR001845">
    <property type="entry name" value="HTH_ArsR_DNA-bd_dom"/>
</dbReference>
<dbReference type="AlphaFoldDB" id="A0A557SWN4"/>
<evidence type="ECO:0000313" key="4">
    <source>
        <dbReference type="Proteomes" id="UP000315289"/>
    </source>
</evidence>
<feature type="region of interest" description="Disordered" evidence="1">
    <location>
        <begin position="1"/>
        <end position="44"/>
    </location>
</feature>
<dbReference type="InterPro" id="IPR036390">
    <property type="entry name" value="WH_DNA-bd_sf"/>
</dbReference>
<dbReference type="InterPro" id="IPR011991">
    <property type="entry name" value="ArsR-like_HTH"/>
</dbReference>